<feature type="compositionally biased region" description="Basic and acidic residues" evidence="1">
    <location>
        <begin position="713"/>
        <end position="723"/>
    </location>
</feature>
<dbReference type="SUPFAM" id="SSF63748">
    <property type="entry name" value="Tudor/PWWP/MBT"/>
    <property type="match status" value="1"/>
</dbReference>
<feature type="region of interest" description="Disordered" evidence="1">
    <location>
        <begin position="221"/>
        <end position="632"/>
    </location>
</feature>
<reference evidence="3 4" key="1">
    <citation type="journal article" date="2024" name="bioRxiv">
        <title>A reference genome for Trichogramma kaykai: A tiny desert-dwelling parasitoid wasp with competing sex-ratio distorters.</title>
        <authorList>
            <person name="Culotta J."/>
            <person name="Lindsey A.R."/>
        </authorList>
    </citation>
    <scope>NUCLEOTIDE SEQUENCE [LARGE SCALE GENOMIC DNA]</scope>
    <source>
        <strain evidence="3 4">KSX58</strain>
    </source>
</reference>
<protein>
    <recommendedName>
        <fullName evidence="2">PWWP domain-containing protein</fullName>
    </recommendedName>
</protein>
<feature type="compositionally biased region" description="Basic and acidic residues" evidence="1">
    <location>
        <begin position="830"/>
        <end position="839"/>
    </location>
</feature>
<feature type="compositionally biased region" description="Basic and acidic residues" evidence="1">
    <location>
        <begin position="432"/>
        <end position="478"/>
    </location>
</feature>
<feature type="compositionally biased region" description="Basic and acidic residues" evidence="1">
    <location>
        <begin position="309"/>
        <end position="319"/>
    </location>
</feature>
<sequence length="1909" mass="211023">MCDQTAIEYLDGDVVWVKLRSYWWPGQVISLEKLPKEIQAEFEKKPIIAAVKFFQEDSFEFVKNFHQIYHYNCTQKEEFIRKGLDKYRVKSKDGSKLMEKFPGDVKTAETLTDGDPNILSQERFMPQKRPNVSDLFGSKPSPQPPMKSRRSANLIGQKSSRDSKYDSGPKKRFSCNPVMNRSSTGGEFSCYVCDFSTNRVNVIIYHLKTHYSENDSKLQTKLVTPQKSKPKTTQAKAKKIVKKIVSQTNDDTPRKPKPATTNSNKRKSVTAEIEKPPKIKKSDPEIREKLLADWNLDSDDDDLCDSPDSENKTKIVQKEDVDEDDKDKELLNESEMLLNETEGFTSLKSPSHESTIDSSVEKESEQNKSEEIQKSVTSVVEKTKFSEKSDSNLDKSRELSCFDFNEDDVDDINVSSIRKNSQESGSQAISDSKLELPKDSETKSIIEKTGEIVKKVTEETKVEKIKSPRKKSENELHTDILPPSPTKSPRKKSEGNDQLTEILPTSPVKSPQKKNEKNELHTDAVSTSPTKSPRKKVEENDLSTVAAITSLSPSKSPRKKAEGNDLFTEITPTTPVKSPRKKNEAIELFTESAPTTPVKSPRKKNEANELFTEAAPTTPIKSPRKKNEANELVTEAVVTTPVKSPRKKNDANELFTDFLLISPAKSPRKKSEGNDLSVDTVATSSSKSPIKKSECTELQSNTSLISPANSPKKKIEENDKKDNLSISPMKSPRKKIEEGDLHSSLPPLGAISPKKTNERYQLNTDTASTNSNLTVPLHDSKDDLNCLKKVEKNIEDVKSEKPVTDHVMQIITSVSRTPPDLEPKATLPKKSPEKKPRHLDTATITDKKQVVKAVSSNLIKRDEKKEIPSTLKSNVEKPVAVNAPTPSVQDDKKPKLQSNEVKISTAALSQEQKIILSPSIVKTPVKLSTLDTSTKTDSGVVAESKTVTPKREKPRIIENVTLDRPMVFKTRAISSRGNKSADSKKINYIKADTLKMLTNNMVQDSGMTSISTTPKTFIINQVGAKSSPKTLANARIIEHVESPMKKKKLTHNLGVARTDISSILTTAGKRLSTPVKLQQHQQLPATLTSKSDEASGKALTLQLGTLPKVSSNNSPLRASVATSTVVKKQVVASKATSLKVKPTDKYIVKGMMPASPKQLIIVQTSTSKNQDTVIQRDNKQTVKPVSKNTKIIQGSDGKVIIMSNNDQTVPKKIVQKRFSSDIPLDNVPTLIDNTVLVSEPATSAKFDVQKIPGIEISNLKQMQMGNPGFKKLMPQQLPAKKDDVMTTLNSNPKIAENVARKAVLTPITGSRIKALAASKKTTVSPVATVNKDTPVKKVKPPTTPITPSTPISTVTITVPKQVVSELQPKVTPKPKAARATGNKRTATPKRTAKTVTTPAATPMVTPVIAPVVAPAKEVVVQQPPVIVTELQQPKLVSEQQPQIQQQHLQLPAQTFSITLPAVSGNNKETPVIFTDTPVNLGDNNETYVLVTLDDQGRYNPIDNNFIVMGENGTVFDPNSLEQQVYLVDNNPIVDLQQLEEGKGGIAKSSSTIELPAGTSLATDNNQFAVVTEPQDTLTFENISQTNLINKTILQSTIIPPKEPISSSQVLETSLTLNQPIMSPFEIQSNGTTQTSFTVSYVPKSESFETAKQAESVVCMEGQNETNATSTIAQMTISEKSSNDEKIQEPTYVLEEKMITQDSGSTEMCEKMETENIHNSDEAAKDDSKLMTIELPNAKERTDEYEETQVYPLDNIIKEMSSDLNNEGISFGKNDDLFLKSGDVCDEVNASSYQLINEDEVAASSYIPETPENQDGDQDQDSAISTSSYEILPCDELNIAKSKIINDVPNQEHLTICSETYDHTRDWTSSQVFTQSENDEYQVLQISTQQISDNNQLEENNFHENCEKFP</sequence>
<organism evidence="3 4">
    <name type="scientific">Trichogramma kaykai</name>
    <dbReference type="NCBI Taxonomy" id="54128"/>
    <lineage>
        <taxon>Eukaryota</taxon>
        <taxon>Metazoa</taxon>
        <taxon>Ecdysozoa</taxon>
        <taxon>Arthropoda</taxon>
        <taxon>Hexapoda</taxon>
        <taxon>Insecta</taxon>
        <taxon>Pterygota</taxon>
        <taxon>Neoptera</taxon>
        <taxon>Endopterygota</taxon>
        <taxon>Hymenoptera</taxon>
        <taxon>Apocrita</taxon>
        <taxon>Proctotrupomorpha</taxon>
        <taxon>Chalcidoidea</taxon>
        <taxon>Trichogrammatidae</taxon>
        <taxon>Trichogramma</taxon>
    </lineage>
</organism>
<feature type="compositionally biased region" description="Polar residues" evidence="1">
    <location>
        <begin position="542"/>
        <end position="555"/>
    </location>
</feature>
<dbReference type="CDD" id="cd05162">
    <property type="entry name" value="PWWP"/>
    <property type="match status" value="1"/>
</dbReference>
<dbReference type="Proteomes" id="UP001627154">
    <property type="component" value="Unassembled WGS sequence"/>
</dbReference>
<feature type="region of interest" description="Disordered" evidence="1">
    <location>
        <begin position="1368"/>
        <end position="1392"/>
    </location>
</feature>
<feature type="region of interest" description="Disordered" evidence="1">
    <location>
        <begin position="662"/>
        <end position="756"/>
    </location>
</feature>
<evidence type="ECO:0000313" key="3">
    <source>
        <dbReference type="EMBL" id="KAL3407782.1"/>
    </source>
</evidence>
<accession>A0ABD2XR09</accession>
<feature type="region of interest" description="Disordered" evidence="1">
    <location>
        <begin position="129"/>
        <end position="179"/>
    </location>
</feature>
<gene>
    <name evidence="3" type="ORF">TKK_000039</name>
</gene>
<dbReference type="EMBL" id="JBJJXI010000002">
    <property type="protein sequence ID" value="KAL3407782.1"/>
    <property type="molecule type" value="Genomic_DNA"/>
</dbReference>
<feature type="compositionally biased region" description="Basic and acidic residues" evidence="1">
    <location>
        <begin position="159"/>
        <end position="169"/>
    </location>
</feature>
<feature type="compositionally biased region" description="Low complexity" evidence="1">
    <location>
        <begin position="333"/>
        <end position="342"/>
    </location>
</feature>
<comment type="caution">
    <text evidence="3">The sequence shown here is derived from an EMBL/GenBank/DDBJ whole genome shotgun (WGS) entry which is preliminary data.</text>
</comment>
<proteinExistence type="predicted"/>
<dbReference type="PROSITE" id="PS50812">
    <property type="entry name" value="PWWP"/>
    <property type="match status" value="1"/>
</dbReference>
<feature type="compositionally biased region" description="Basic and acidic residues" evidence="1">
    <location>
        <begin position="513"/>
        <end position="522"/>
    </location>
</feature>
<feature type="compositionally biased region" description="Basic and acidic residues" evidence="1">
    <location>
        <begin position="350"/>
        <end position="373"/>
    </location>
</feature>
<feature type="compositionally biased region" description="Basic and acidic residues" evidence="1">
    <location>
        <begin position="381"/>
        <end position="400"/>
    </location>
</feature>
<dbReference type="InterPro" id="IPR000313">
    <property type="entry name" value="PWWP_dom"/>
</dbReference>
<feature type="compositionally biased region" description="Acidic residues" evidence="1">
    <location>
        <begin position="296"/>
        <end position="308"/>
    </location>
</feature>
<feature type="compositionally biased region" description="Polar residues" evidence="1">
    <location>
        <begin position="413"/>
        <end position="430"/>
    </location>
</feature>
<dbReference type="Pfam" id="PF00855">
    <property type="entry name" value="PWWP"/>
    <property type="match status" value="1"/>
</dbReference>
<evidence type="ECO:0000259" key="2">
    <source>
        <dbReference type="PROSITE" id="PS50812"/>
    </source>
</evidence>
<feature type="domain" description="PWWP" evidence="2">
    <location>
        <begin position="11"/>
        <end position="62"/>
    </location>
</feature>
<feature type="compositionally biased region" description="Basic and acidic residues" evidence="1">
    <location>
        <begin position="272"/>
        <end position="291"/>
    </location>
</feature>
<evidence type="ECO:0000313" key="4">
    <source>
        <dbReference type="Proteomes" id="UP001627154"/>
    </source>
</evidence>
<feature type="compositionally biased region" description="Polar residues" evidence="1">
    <location>
        <begin position="696"/>
        <end position="709"/>
    </location>
</feature>
<feature type="region of interest" description="Disordered" evidence="1">
    <location>
        <begin position="814"/>
        <end position="839"/>
    </location>
</feature>
<name>A0ABD2XR09_9HYME</name>
<keyword evidence="4" id="KW-1185">Reference proteome</keyword>
<dbReference type="Gene3D" id="2.30.30.140">
    <property type="match status" value="1"/>
</dbReference>
<evidence type="ECO:0000256" key="1">
    <source>
        <dbReference type="SAM" id="MobiDB-lite"/>
    </source>
</evidence>